<protein>
    <recommendedName>
        <fullName evidence="2">DUF6532 domain-containing protein</fullName>
    </recommendedName>
</protein>
<dbReference type="AlphaFoldDB" id="A0A8H3D3L6"/>
<feature type="compositionally biased region" description="Acidic residues" evidence="1">
    <location>
        <begin position="783"/>
        <end position="793"/>
    </location>
</feature>
<feature type="compositionally biased region" description="Acidic residues" evidence="1">
    <location>
        <begin position="817"/>
        <end position="871"/>
    </location>
</feature>
<evidence type="ECO:0000256" key="1">
    <source>
        <dbReference type="SAM" id="MobiDB-lite"/>
    </source>
</evidence>
<evidence type="ECO:0000313" key="4">
    <source>
        <dbReference type="Proteomes" id="UP000663843"/>
    </source>
</evidence>
<dbReference type="InterPro" id="IPR045341">
    <property type="entry name" value="DUF6532"/>
</dbReference>
<feature type="compositionally biased region" description="Basic residues" evidence="1">
    <location>
        <begin position="70"/>
        <end position="80"/>
    </location>
</feature>
<organism evidence="3 4">
    <name type="scientific">Rhizoctonia solani</name>
    <dbReference type="NCBI Taxonomy" id="456999"/>
    <lineage>
        <taxon>Eukaryota</taxon>
        <taxon>Fungi</taxon>
        <taxon>Dikarya</taxon>
        <taxon>Basidiomycota</taxon>
        <taxon>Agaricomycotina</taxon>
        <taxon>Agaricomycetes</taxon>
        <taxon>Cantharellales</taxon>
        <taxon>Ceratobasidiaceae</taxon>
        <taxon>Rhizoctonia</taxon>
    </lineage>
</organism>
<accession>A0A8H3D3L6</accession>
<feature type="region of interest" description="Disordered" evidence="1">
    <location>
        <begin position="619"/>
        <end position="654"/>
    </location>
</feature>
<comment type="caution">
    <text evidence="3">The sequence shown here is derived from an EMBL/GenBank/DDBJ whole genome shotgun (WGS) entry which is preliminary data.</text>
</comment>
<dbReference type="Proteomes" id="UP000663843">
    <property type="component" value="Unassembled WGS sequence"/>
</dbReference>
<name>A0A8H3D3L6_9AGAM</name>
<feature type="domain" description="DUF6532" evidence="2">
    <location>
        <begin position="374"/>
        <end position="566"/>
    </location>
</feature>
<dbReference type="EMBL" id="CAJMWT010005713">
    <property type="protein sequence ID" value="CAE6508913.1"/>
    <property type="molecule type" value="Genomic_DNA"/>
</dbReference>
<evidence type="ECO:0000313" key="3">
    <source>
        <dbReference type="EMBL" id="CAE6508913.1"/>
    </source>
</evidence>
<feature type="region of interest" description="Disordered" evidence="1">
    <location>
        <begin position="718"/>
        <end position="745"/>
    </location>
</feature>
<feature type="compositionally biased region" description="Polar residues" evidence="1">
    <location>
        <begin position="40"/>
        <end position="58"/>
    </location>
</feature>
<reference evidence="3" key="1">
    <citation type="submission" date="2021-01" db="EMBL/GenBank/DDBJ databases">
        <authorList>
            <person name="Kaushik A."/>
        </authorList>
    </citation>
    <scope>NUCLEOTIDE SEQUENCE</scope>
    <source>
        <strain evidence="3">AG2-2IIIB</strain>
    </source>
</reference>
<proteinExistence type="predicted"/>
<evidence type="ECO:0000259" key="2">
    <source>
        <dbReference type="Pfam" id="PF20149"/>
    </source>
</evidence>
<gene>
    <name evidence="3" type="ORF">RDB_LOCUS149586</name>
</gene>
<feature type="region of interest" description="Disordered" evidence="1">
    <location>
        <begin position="758"/>
        <end position="871"/>
    </location>
</feature>
<feature type="region of interest" description="Disordered" evidence="1">
    <location>
        <begin position="245"/>
        <end position="281"/>
    </location>
</feature>
<dbReference type="Pfam" id="PF20149">
    <property type="entry name" value="DUF6532"/>
    <property type="match status" value="1"/>
</dbReference>
<feature type="region of interest" description="Disordered" evidence="1">
    <location>
        <begin position="1"/>
        <end position="124"/>
    </location>
</feature>
<sequence>MNTRNQKRQAEELGDISITQAPQAPKKTRTKKPTTEAAKNVTTSTPNTILPASITNPTPGEIATITAPNQKKKNVKKQGRKGSVDVPANGALESPQEPLLNIVPEVVPTGDAQGPSKRKKTPSQIAQQVAFQEAVESKKKAAKEKKKSKKAATAVMDVTPEETRAFLAHMKASLAGATASPSASPSLDSVTTASALPAALDKATGKSRIPADKCKALNEIISAHQAPPASVASIASTTSLFSSVTQSKSLSESKPKKKTKASTPSHLKVPTPVASSRDTSPVVEQLVDGDLAEYSINLDIDPATILKGIPKDLAPILRMPEPLPGPLYIPERQVPLEPIDLDVFPAADRAKIKAKRQLKVKDLKPIDQTVVSSALNRMGALIMAVCGFPNEETAWLLACNANYWASKKHRRHLKLTQGSEYLKLLYDRIPQMRAGLVCEKNRTDIALTYKLKVASNPMAIEANRQKVQELLDGVNFTLESIGSPDGMYEHGIFKEIIKHALFRSVEAIGVVHHDLFQSITLPCIALAAAAVEKVLMSYKSGVQVDNKFNAIEFTPIYFSHLATLATIYNTPEAQKKLVDHLQSVVDELRLPYLGNIRPSGAMLVRSRVPQALIAARYRSGAPDAPNNPLPSNVDPHPRIPRTKSISNPGQDLVSEVKRRLGPVARSASASSTREADVVDSIYANTHAERDTPEDFGPLLAKITGSSDSEVQAARAGALEPNMAGNAIGVDPPGSDSSDGSDDDSTAQLAPMVVTSYDASGGGTLIQDQGKPSGKRVLPATLSDSEENNEESDGEGVAGMLGVAQIPGDVSMRTAGASDDDSSSDGKDDDDDSEGNSEEGEEGGEEGGAEGSDVDGDGEAGEGSDESEVDDN</sequence>